<gene>
    <name evidence="1" type="ORF">J4E96_10990</name>
</gene>
<accession>A0A8A4ZAL5</accession>
<name>A0A8A4ZAL5_9MICO</name>
<evidence type="ECO:0000313" key="1">
    <source>
        <dbReference type="EMBL" id="QTE27933.1"/>
    </source>
</evidence>
<dbReference type="AlphaFoldDB" id="A0A8A4ZAL5"/>
<proteinExistence type="predicted"/>
<organism evidence="1 2">
    <name type="scientific">Pengzhenrongella sicca</name>
    <dbReference type="NCBI Taxonomy" id="2819238"/>
    <lineage>
        <taxon>Bacteria</taxon>
        <taxon>Bacillati</taxon>
        <taxon>Actinomycetota</taxon>
        <taxon>Actinomycetes</taxon>
        <taxon>Micrococcales</taxon>
        <taxon>Pengzhenrongella</taxon>
    </lineage>
</organism>
<sequence>MGEVVALPLRRASVLPDVRGDRRALQVTWHAQDDVFVISLWRAGECTGSVRLAAADAAILVGALADGLAERG</sequence>
<dbReference type="EMBL" id="CP071868">
    <property type="protein sequence ID" value="QTE27933.1"/>
    <property type="molecule type" value="Genomic_DNA"/>
</dbReference>
<dbReference type="Proteomes" id="UP000663937">
    <property type="component" value="Chromosome"/>
</dbReference>
<protein>
    <submittedName>
        <fullName evidence="1">Uncharacterized protein</fullName>
    </submittedName>
</protein>
<keyword evidence="2" id="KW-1185">Reference proteome</keyword>
<reference evidence="1" key="1">
    <citation type="submission" date="2021-03" db="EMBL/GenBank/DDBJ databases">
        <title>Pengzhenrongella sicca gen. nov., sp. nov., a new member of suborder Micrococcineae isolated from High-Arctic tundra soil.</title>
        <authorList>
            <person name="Peng F."/>
        </authorList>
    </citation>
    <scope>NUCLEOTIDE SEQUENCE</scope>
    <source>
        <strain evidence="1">LRZ-2</strain>
    </source>
</reference>
<dbReference type="KEGG" id="psic:J4E96_10990"/>
<dbReference type="RefSeq" id="WP_227422158.1">
    <property type="nucleotide sequence ID" value="NZ_CP071868.1"/>
</dbReference>
<evidence type="ECO:0000313" key="2">
    <source>
        <dbReference type="Proteomes" id="UP000663937"/>
    </source>
</evidence>